<sequence>MSFFLLSNTPPPAPTKNSPLPISSRIDHPIFLSLKAHPPFLLLLPQASRRISRLNSNNGNLVDDPRNWSRSINNEFLVDDDEDEDEDEDRSLDLLVRFIQNVFKKVSKRARKALCRSCLLPISTELVGFSVNGVLMLALLWVFKAFL</sequence>
<dbReference type="PANTHER" id="PTHR35474:SF1">
    <property type="entry name" value="ATP PHOSPHORIBOSYLTRANSFERASE REGULATORY SUBUNIT"/>
    <property type="match status" value="1"/>
</dbReference>
<accession>A0ABQ9L6I7</accession>
<evidence type="ECO:0000313" key="3">
    <source>
        <dbReference type="EMBL" id="KAJ9159363.1"/>
    </source>
</evidence>
<dbReference type="EMBL" id="JARPOI010000014">
    <property type="protein sequence ID" value="KAJ9159363.1"/>
    <property type="molecule type" value="Genomic_DNA"/>
</dbReference>
<evidence type="ECO:0000256" key="1">
    <source>
        <dbReference type="SAM" id="MobiDB-lite"/>
    </source>
</evidence>
<keyword evidence="2" id="KW-0812">Transmembrane</keyword>
<dbReference type="InterPro" id="IPR039324">
    <property type="entry name" value="SHW1"/>
</dbReference>
<comment type="caution">
    <text evidence="3">The sequence shown here is derived from an EMBL/GenBank/DDBJ whole genome shotgun (WGS) entry which is preliminary data.</text>
</comment>
<feature type="transmembrane region" description="Helical" evidence="2">
    <location>
        <begin position="118"/>
        <end position="143"/>
    </location>
</feature>
<evidence type="ECO:0000256" key="2">
    <source>
        <dbReference type="SAM" id="Phobius"/>
    </source>
</evidence>
<reference evidence="3" key="1">
    <citation type="journal article" date="2023" name="Plant Biotechnol. J.">
        <title>Chromosome-level wild Hevea brasiliensis genome provides new tools for genomic-assisted breeding and valuable loci to elevate rubber yield.</title>
        <authorList>
            <person name="Cheng H."/>
            <person name="Song X."/>
            <person name="Hu Y."/>
            <person name="Wu T."/>
            <person name="Yang Q."/>
            <person name="An Z."/>
            <person name="Feng S."/>
            <person name="Deng Z."/>
            <person name="Wu W."/>
            <person name="Zeng X."/>
            <person name="Tu M."/>
            <person name="Wang X."/>
            <person name="Huang H."/>
        </authorList>
    </citation>
    <scope>NUCLEOTIDE SEQUENCE</scope>
    <source>
        <strain evidence="3">MT/VB/25A 57/8</strain>
    </source>
</reference>
<gene>
    <name evidence="3" type="ORF">P3X46_024872</name>
</gene>
<protein>
    <submittedName>
        <fullName evidence="3">Uncharacterized protein</fullName>
    </submittedName>
</protein>
<keyword evidence="2" id="KW-1133">Transmembrane helix</keyword>
<evidence type="ECO:0000313" key="4">
    <source>
        <dbReference type="Proteomes" id="UP001174677"/>
    </source>
</evidence>
<keyword evidence="4" id="KW-1185">Reference proteome</keyword>
<proteinExistence type="predicted"/>
<name>A0ABQ9L6I7_HEVBR</name>
<keyword evidence="2" id="KW-0472">Membrane</keyword>
<feature type="region of interest" description="Disordered" evidence="1">
    <location>
        <begin position="1"/>
        <end position="20"/>
    </location>
</feature>
<organism evidence="3 4">
    <name type="scientific">Hevea brasiliensis</name>
    <name type="common">Para rubber tree</name>
    <name type="synonym">Siphonia brasiliensis</name>
    <dbReference type="NCBI Taxonomy" id="3981"/>
    <lineage>
        <taxon>Eukaryota</taxon>
        <taxon>Viridiplantae</taxon>
        <taxon>Streptophyta</taxon>
        <taxon>Embryophyta</taxon>
        <taxon>Tracheophyta</taxon>
        <taxon>Spermatophyta</taxon>
        <taxon>Magnoliopsida</taxon>
        <taxon>eudicotyledons</taxon>
        <taxon>Gunneridae</taxon>
        <taxon>Pentapetalae</taxon>
        <taxon>rosids</taxon>
        <taxon>fabids</taxon>
        <taxon>Malpighiales</taxon>
        <taxon>Euphorbiaceae</taxon>
        <taxon>Crotonoideae</taxon>
        <taxon>Micrandreae</taxon>
        <taxon>Hevea</taxon>
    </lineage>
</organism>
<dbReference type="Proteomes" id="UP001174677">
    <property type="component" value="Chromosome 14"/>
</dbReference>
<dbReference type="PANTHER" id="PTHR35474">
    <property type="entry name" value="ATP PHOSPHORIBOSYLTRANSFERASE REGULATORY SUBUNIT"/>
    <property type="match status" value="1"/>
</dbReference>